<dbReference type="Proteomes" id="UP001176940">
    <property type="component" value="Unassembled WGS sequence"/>
</dbReference>
<reference evidence="8" key="1">
    <citation type="submission" date="2023-07" db="EMBL/GenBank/DDBJ databases">
        <authorList>
            <person name="Stuckert A."/>
        </authorList>
    </citation>
    <scope>NUCLEOTIDE SEQUENCE</scope>
</reference>
<keyword evidence="3" id="KW-0809">Transit peptide</keyword>
<evidence type="ECO:0000256" key="3">
    <source>
        <dbReference type="ARBA" id="ARBA00022946"/>
    </source>
</evidence>
<keyword evidence="9" id="KW-1185">Reference proteome</keyword>
<dbReference type="Pfam" id="PF05347">
    <property type="entry name" value="Complex1_LYR"/>
    <property type="match status" value="1"/>
</dbReference>
<evidence type="ECO:0000259" key="7">
    <source>
        <dbReference type="Pfam" id="PF05347"/>
    </source>
</evidence>
<comment type="subcellular location">
    <subcellularLocation>
        <location evidence="1">Mitochondrion</location>
    </subcellularLocation>
</comment>
<accession>A0ABN9MJ09</accession>
<name>A0ABN9MJ09_9NEOB</name>
<gene>
    <name evidence="8" type="ORF">RIMI_LOCUS19009443</name>
</gene>
<dbReference type="EMBL" id="CAUEEQ010059559">
    <property type="protein sequence ID" value="CAJ0964247.1"/>
    <property type="molecule type" value="Genomic_DNA"/>
</dbReference>
<evidence type="ECO:0000256" key="1">
    <source>
        <dbReference type="ARBA" id="ARBA00004173"/>
    </source>
</evidence>
<keyword evidence="4" id="KW-0496">Mitochondrion</keyword>
<dbReference type="PANTHER" id="PTHR13675:SF0">
    <property type="entry name" value="LYR MOTIF-CONTAINING PROTEIN 2"/>
    <property type="match status" value="1"/>
</dbReference>
<dbReference type="PANTHER" id="PTHR13675">
    <property type="entry name" value="LYR MOTIF-CONTAINING PROTEIN 2"/>
    <property type="match status" value="1"/>
</dbReference>
<evidence type="ECO:0000313" key="9">
    <source>
        <dbReference type="Proteomes" id="UP001176940"/>
    </source>
</evidence>
<evidence type="ECO:0000256" key="2">
    <source>
        <dbReference type="ARBA" id="ARBA00009508"/>
    </source>
</evidence>
<dbReference type="InterPro" id="IPR045293">
    <property type="entry name" value="Complex1_LYR_LYRM2"/>
</dbReference>
<dbReference type="CDD" id="cd20262">
    <property type="entry name" value="Complex1_LYR_LYRM2"/>
    <property type="match status" value="1"/>
</dbReference>
<feature type="domain" description="Complex 1 LYR protein" evidence="7">
    <location>
        <begin position="6"/>
        <end position="64"/>
    </location>
</feature>
<proteinExistence type="inferred from homology"/>
<comment type="similarity">
    <text evidence="2">Belongs to the complex I LYR family.</text>
</comment>
<sequence>QFLFRQRVLGLYRRILRTVRRIPDPADRTYVREWARREFRGNKTSSDEITIRMMISQGERHLEELEWALKLAKS</sequence>
<protein>
    <recommendedName>
        <fullName evidence="5">LYR motif-containing protein 2</fullName>
    </recommendedName>
</protein>
<dbReference type="InterPro" id="IPR008011">
    <property type="entry name" value="Complex1_LYR_dom"/>
</dbReference>
<evidence type="ECO:0000313" key="8">
    <source>
        <dbReference type="EMBL" id="CAJ0964247.1"/>
    </source>
</evidence>
<evidence type="ECO:0000256" key="4">
    <source>
        <dbReference type="ARBA" id="ARBA00023128"/>
    </source>
</evidence>
<evidence type="ECO:0000256" key="5">
    <source>
        <dbReference type="ARBA" id="ARBA00026235"/>
    </source>
</evidence>
<comment type="function">
    <text evidence="6">Involved in efficient integration of the N-module into mitochondrial respiratory chain complex I.</text>
</comment>
<organism evidence="8 9">
    <name type="scientific">Ranitomeya imitator</name>
    <name type="common">mimic poison frog</name>
    <dbReference type="NCBI Taxonomy" id="111125"/>
    <lineage>
        <taxon>Eukaryota</taxon>
        <taxon>Metazoa</taxon>
        <taxon>Chordata</taxon>
        <taxon>Craniata</taxon>
        <taxon>Vertebrata</taxon>
        <taxon>Euteleostomi</taxon>
        <taxon>Amphibia</taxon>
        <taxon>Batrachia</taxon>
        <taxon>Anura</taxon>
        <taxon>Neobatrachia</taxon>
        <taxon>Hyloidea</taxon>
        <taxon>Dendrobatidae</taxon>
        <taxon>Dendrobatinae</taxon>
        <taxon>Ranitomeya</taxon>
    </lineage>
</organism>
<evidence type="ECO:0000256" key="6">
    <source>
        <dbReference type="ARBA" id="ARBA00044735"/>
    </source>
</evidence>
<comment type="caution">
    <text evidence="8">The sequence shown here is derived from an EMBL/GenBank/DDBJ whole genome shotgun (WGS) entry which is preliminary data.</text>
</comment>
<feature type="non-terminal residue" evidence="8">
    <location>
        <position position="1"/>
    </location>
</feature>